<dbReference type="Pfam" id="PF01762">
    <property type="entry name" value="Galactosyl_T"/>
    <property type="match status" value="2"/>
</dbReference>
<evidence type="ECO:0000256" key="7">
    <source>
        <dbReference type="ARBA" id="ARBA00022989"/>
    </source>
</evidence>
<keyword evidence="7 10" id="KW-1133">Transmembrane helix</keyword>
<proteinExistence type="inferred from homology"/>
<dbReference type="Proteomes" id="UP001566132">
    <property type="component" value="Unassembled WGS sequence"/>
</dbReference>
<evidence type="ECO:0000256" key="1">
    <source>
        <dbReference type="ARBA" id="ARBA00004323"/>
    </source>
</evidence>
<gene>
    <name evidence="11" type="ORF">ABEB36_009900</name>
</gene>
<evidence type="ECO:0000256" key="10">
    <source>
        <dbReference type="RuleBase" id="RU363063"/>
    </source>
</evidence>
<keyword evidence="4" id="KW-0808">Transferase</keyword>
<protein>
    <recommendedName>
        <fullName evidence="10">Hexosyltransferase</fullName>
        <ecNumber evidence="10">2.4.1.-</ecNumber>
    </recommendedName>
</protein>
<comment type="caution">
    <text evidence="11">The sequence shown here is derived from an EMBL/GenBank/DDBJ whole genome shotgun (WGS) entry which is preliminary data.</text>
</comment>
<dbReference type="PANTHER" id="PTHR11214:SF349">
    <property type="entry name" value="BETA-1,3-GALACTOSYLTRANSFERASE BRN"/>
    <property type="match status" value="1"/>
</dbReference>
<evidence type="ECO:0000256" key="9">
    <source>
        <dbReference type="ARBA" id="ARBA00023136"/>
    </source>
</evidence>
<evidence type="ECO:0000256" key="5">
    <source>
        <dbReference type="ARBA" id="ARBA00022692"/>
    </source>
</evidence>
<dbReference type="EMBL" id="JBDJPC010000007">
    <property type="protein sequence ID" value="KAL1494276.1"/>
    <property type="molecule type" value="Genomic_DNA"/>
</dbReference>
<dbReference type="FunFam" id="3.90.550.50:FF:000042">
    <property type="entry name" value="Hexosyltransferase"/>
    <property type="match status" value="1"/>
</dbReference>
<evidence type="ECO:0000313" key="11">
    <source>
        <dbReference type="EMBL" id="KAL1494276.1"/>
    </source>
</evidence>
<keyword evidence="5 10" id="KW-0812">Transmembrane</keyword>
<dbReference type="Gene3D" id="3.90.550.50">
    <property type="match status" value="1"/>
</dbReference>
<organism evidence="11 12">
    <name type="scientific">Hypothenemus hampei</name>
    <name type="common">Coffee berry borer</name>
    <dbReference type="NCBI Taxonomy" id="57062"/>
    <lineage>
        <taxon>Eukaryota</taxon>
        <taxon>Metazoa</taxon>
        <taxon>Ecdysozoa</taxon>
        <taxon>Arthropoda</taxon>
        <taxon>Hexapoda</taxon>
        <taxon>Insecta</taxon>
        <taxon>Pterygota</taxon>
        <taxon>Neoptera</taxon>
        <taxon>Endopterygota</taxon>
        <taxon>Coleoptera</taxon>
        <taxon>Polyphaga</taxon>
        <taxon>Cucujiformia</taxon>
        <taxon>Curculionidae</taxon>
        <taxon>Scolytinae</taxon>
        <taxon>Hypothenemus</taxon>
    </lineage>
</organism>
<keyword evidence="9 10" id="KW-0472">Membrane</keyword>
<evidence type="ECO:0000256" key="6">
    <source>
        <dbReference type="ARBA" id="ARBA00022968"/>
    </source>
</evidence>
<dbReference type="EC" id="2.4.1.-" evidence="10"/>
<keyword evidence="3 10" id="KW-0328">Glycosyltransferase</keyword>
<sequence length="366" mass="43708">MRRVRKILSKKALKVLFLVTISFYIFYVFGVFHHILEKDFYTDFHYPYDGNIEEVIMQLKNNQTPSIPPLNSYNFYFYKSCDNKCRNINDLRLVYIVKSAPQHFERRLAIRSSWGFQRRFSDVEIRTVFLIGLQQAATIQVSINEESERFNDIVQANYTDSYFNNTFKTMSGLEWAVKHCLNAKFYMIVDDDYYVSTKNVLRFLRFPTHYPQYLREPMANLKNLIQSRVPLNLELELNDNVRLYTGYSFHSAPHRHLTSKWYISLKEYPWHLWPPYVSGGAMVFSNQALTDMYYASFYTLHFRFDDIYVGLLAYKTKIEPFHSEYFHFTKKSYYKFNYGYVVASHGYEDPKEMVAVWNEQKSLGNA</sequence>
<reference evidence="11 12" key="1">
    <citation type="submission" date="2024-05" db="EMBL/GenBank/DDBJ databases">
        <title>Genetic variation in Jamaican populations of the coffee berry borer (Hypothenemus hampei).</title>
        <authorList>
            <person name="Errbii M."/>
            <person name="Myrie A."/>
        </authorList>
    </citation>
    <scope>NUCLEOTIDE SEQUENCE [LARGE SCALE GENOMIC DNA]</scope>
    <source>
        <strain evidence="11">JA-Hopewell-2020-01-JO</strain>
        <tissue evidence="11">Whole body</tissue>
    </source>
</reference>
<name>A0ABD1EI32_HYPHA</name>
<evidence type="ECO:0000256" key="3">
    <source>
        <dbReference type="ARBA" id="ARBA00022676"/>
    </source>
</evidence>
<keyword evidence="12" id="KW-1185">Reference proteome</keyword>
<feature type="transmembrane region" description="Helical" evidence="10">
    <location>
        <begin position="12"/>
        <end position="36"/>
    </location>
</feature>
<comment type="subcellular location">
    <subcellularLocation>
        <location evidence="1 10">Golgi apparatus membrane</location>
        <topology evidence="1 10">Single-pass type II membrane protein</topology>
    </subcellularLocation>
</comment>
<dbReference type="GO" id="GO:0016757">
    <property type="term" value="F:glycosyltransferase activity"/>
    <property type="evidence" value="ECO:0007669"/>
    <property type="project" value="UniProtKB-KW"/>
</dbReference>
<dbReference type="PANTHER" id="PTHR11214">
    <property type="entry name" value="BETA-1,3-N-ACETYLGLUCOSAMINYLTRANSFERASE"/>
    <property type="match status" value="1"/>
</dbReference>
<evidence type="ECO:0000256" key="2">
    <source>
        <dbReference type="ARBA" id="ARBA00008661"/>
    </source>
</evidence>
<dbReference type="GO" id="GO:0000139">
    <property type="term" value="C:Golgi membrane"/>
    <property type="evidence" value="ECO:0007669"/>
    <property type="project" value="UniProtKB-SubCell"/>
</dbReference>
<dbReference type="InterPro" id="IPR002659">
    <property type="entry name" value="Glyco_trans_31"/>
</dbReference>
<keyword evidence="6 10" id="KW-0735">Signal-anchor</keyword>
<evidence type="ECO:0000256" key="8">
    <source>
        <dbReference type="ARBA" id="ARBA00023034"/>
    </source>
</evidence>
<evidence type="ECO:0000256" key="4">
    <source>
        <dbReference type="ARBA" id="ARBA00022679"/>
    </source>
</evidence>
<comment type="similarity">
    <text evidence="2 10">Belongs to the glycosyltransferase 31 family.</text>
</comment>
<accession>A0ABD1EI32</accession>
<evidence type="ECO:0000313" key="12">
    <source>
        <dbReference type="Proteomes" id="UP001566132"/>
    </source>
</evidence>
<keyword evidence="8 10" id="KW-0333">Golgi apparatus</keyword>
<dbReference type="AlphaFoldDB" id="A0ABD1EI32"/>